<evidence type="ECO:0000313" key="10">
    <source>
        <dbReference type="Proteomes" id="UP000259030"/>
    </source>
</evidence>
<feature type="coiled-coil region" evidence="6">
    <location>
        <begin position="910"/>
        <end position="937"/>
    </location>
</feature>
<organism evidence="9 10">
    <name type="scientific">Deinococcus ficus</name>
    <dbReference type="NCBI Taxonomy" id="317577"/>
    <lineage>
        <taxon>Bacteria</taxon>
        <taxon>Thermotogati</taxon>
        <taxon>Deinococcota</taxon>
        <taxon>Deinococci</taxon>
        <taxon>Deinococcales</taxon>
        <taxon>Deinococcaceae</taxon>
        <taxon>Deinococcus</taxon>
    </lineage>
</organism>
<dbReference type="GO" id="GO:0016887">
    <property type="term" value="F:ATP hydrolysis activity"/>
    <property type="evidence" value="ECO:0007669"/>
    <property type="project" value="InterPro"/>
</dbReference>
<dbReference type="KEGG" id="dfc:DFI_09195"/>
<dbReference type="Gene3D" id="3.40.50.300">
    <property type="entry name" value="P-loop containing nucleotide triphosphate hydrolases"/>
    <property type="match status" value="2"/>
</dbReference>
<comment type="function">
    <text evidence="6">Required for chromosome condensation and partitioning.</text>
</comment>
<feature type="binding site" evidence="6">
    <location>
        <begin position="31"/>
        <end position="38"/>
    </location>
    <ligand>
        <name>ATP</name>
        <dbReference type="ChEBI" id="CHEBI:30616"/>
    </ligand>
</feature>
<evidence type="ECO:0000256" key="2">
    <source>
        <dbReference type="ARBA" id="ARBA00022741"/>
    </source>
</evidence>
<evidence type="ECO:0000256" key="1">
    <source>
        <dbReference type="ARBA" id="ARBA00022490"/>
    </source>
</evidence>
<dbReference type="GO" id="GO:0005524">
    <property type="term" value="F:ATP binding"/>
    <property type="evidence" value="ECO:0007669"/>
    <property type="project" value="UniProtKB-UniRule"/>
</dbReference>
<dbReference type="PANTHER" id="PTHR43977">
    <property type="entry name" value="STRUCTURAL MAINTENANCE OF CHROMOSOMES PROTEIN 3"/>
    <property type="match status" value="1"/>
</dbReference>
<dbReference type="HAMAP" id="MF_01894">
    <property type="entry name" value="Smc_prok"/>
    <property type="match status" value="1"/>
</dbReference>
<dbReference type="STRING" id="317577.GCA_000419625_02076"/>
<evidence type="ECO:0000256" key="3">
    <source>
        <dbReference type="ARBA" id="ARBA00022840"/>
    </source>
</evidence>
<dbReference type="InterPro" id="IPR024704">
    <property type="entry name" value="SMC"/>
</dbReference>
<comment type="subcellular location">
    <subcellularLocation>
        <location evidence="6">Cytoplasm</location>
    </subcellularLocation>
</comment>
<dbReference type="Pfam" id="PF02463">
    <property type="entry name" value="SMC_N"/>
    <property type="match status" value="1"/>
</dbReference>
<evidence type="ECO:0000259" key="8">
    <source>
        <dbReference type="SMART" id="SM00968"/>
    </source>
</evidence>
<dbReference type="Proteomes" id="UP000259030">
    <property type="component" value="Chromosome"/>
</dbReference>
<keyword evidence="3 6" id="KW-0067">ATP-binding</keyword>
<dbReference type="GO" id="GO:0005737">
    <property type="term" value="C:cytoplasm"/>
    <property type="evidence" value="ECO:0007669"/>
    <property type="project" value="UniProtKB-SubCell"/>
</dbReference>
<feature type="domain" description="SMC hinge" evidence="8">
    <location>
        <begin position="480"/>
        <end position="593"/>
    </location>
</feature>
<dbReference type="GO" id="GO:0006260">
    <property type="term" value="P:DNA replication"/>
    <property type="evidence" value="ECO:0007669"/>
    <property type="project" value="UniProtKB-UniRule"/>
</dbReference>
<keyword evidence="4 6" id="KW-0175">Coiled coil</keyword>
<evidence type="ECO:0000313" key="9">
    <source>
        <dbReference type="EMBL" id="ASN81159.1"/>
    </source>
</evidence>
<comment type="domain">
    <text evidence="6">Contains large globular domains required for ATP hydrolysis at each terminus and a third globular domain forming a flexible hinge near the middle of the molecule. These domains are separated by coiled-coil structures.</text>
</comment>
<dbReference type="InterPro" id="IPR036277">
    <property type="entry name" value="SMC_hinge_sf"/>
</dbReference>
<reference evidence="9 10" key="1">
    <citation type="submission" date="2017-05" db="EMBL/GenBank/DDBJ databases">
        <title>The complete genome sequence of Deinococcus ficus isolated from the rhizosphere of the Ficus religiosa L. in Taiwan.</title>
        <authorList>
            <person name="Wu K.-M."/>
            <person name="Liao T.-L."/>
            <person name="Liu Y.-M."/>
            <person name="Young C.-C."/>
            <person name="Tsai S.-F."/>
        </authorList>
    </citation>
    <scope>NUCLEOTIDE SEQUENCE [LARGE SCALE GENOMIC DNA]</scope>
    <source>
        <strain evidence="9 10">CC-FR2-10</strain>
    </source>
</reference>
<dbReference type="AlphaFoldDB" id="A0A221SWX8"/>
<accession>A0A221SWX8</accession>
<feature type="coiled-coil region" evidence="6">
    <location>
        <begin position="166"/>
        <end position="210"/>
    </location>
</feature>
<dbReference type="InterPro" id="IPR011890">
    <property type="entry name" value="SMC_prok"/>
</dbReference>
<comment type="similarity">
    <text evidence="6">Belongs to the SMC family.</text>
</comment>
<proteinExistence type="inferred from homology"/>
<protein>
    <recommendedName>
        <fullName evidence="6">Chromosome partition protein Smc</fullName>
    </recommendedName>
</protein>
<name>A0A221SWX8_9DEIO</name>
<dbReference type="GO" id="GO:0005694">
    <property type="term" value="C:chromosome"/>
    <property type="evidence" value="ECO:0007669"/>
    <property type="project" value="InterPro"/>
</dbReference>
<gene>
    <name evidence="6" type="primary">smc</name>
    <name evidence="9" type="ORF">DFI_09195</name>
</gene>
<feature type="region of interest" description="Disordered" evidence="7">
    <location>
        <begin position="676"/>
        <end position="698"/>
    </location>
</feature>
<dbReference type="Gene3D" id="1.20.1060.20">
    <property type="match status" value="1"/>
</dbReference>
<dbReference type="SMART" id="SM00968">
    <property type="entry name" value="SMC_hinge"/>
    <property type="match status" value="1"/>
</dbReference>
<dbReference type="GO" id="GO:0030261">
    <property type="term" value="P:chromosome condensation"/>
    <property type="evidence" value="ECO:0007669"/>
    <property type="project" value="InterPro"/>
</dbReference>
<evidence type="ECO:0000256" key="5">
    <source>
        <dbReference type="ARBA" id="ARBA00023125"/>
    </source>
</evidence>
<dbReference type="SUPFAM" id="SSF75553">
    <property type="entry name" value="Smc hinge domain"/>
    <property type="match status" value="1"/>
</dbReference>
<dbReference type="GO" id="GO:0007059">
    <property type="term" value="P:chromosome segregation"/>
    <property type="evidence" value="ECO:0007669"/>
    <property type="project" value="UniProtKB-UniRule"/>
</dbReference>
<dbReference type="SUPFAM" id="SSF52540">
    <property type="entry name" value="P-loop containing nucleoside triphosphate hydrolases"/>
    <property type="match status" value="1"/>
</dbReference>
<dbReference type="Pfam" id="PF06470">
    <property type="entry name" value="SMC_hinge"/>
    <property type="match status" value="1"/>
</dbReference>
<evidence type="ECO:0000256" key="7">
    <source>
        <dbReference type="SAM" id="MobiDB-lite"/>
    </source>
</evidence>
<dbReference type="InterPro" id="IPR010935">
    <property type="entry name" value="SMC_hinge"/>
</dbReference>
<dbReference type="RefSeq" id="WP_027461874.1">
    <property type="nucleotide sequence ID" value="NZ_CP021081.1"/>
</dbReference>
<dbReference type="EMBL" id="CP021081">
    <property type="protein sequence ID" value="ASN81159.1"/>
    <property type="molecule type" value="Genomic_DNA"/>
</dbReference>
<dbReference type="Gene3D" id="3.30.70.1620">
    <property type="match status" value="1"/>
</dbReference>
<sequence>MLQSITLQGFKSFADKTRLDFGPGVSAVIGPNGSGKSNVVEAIRWATHQARARELRAGRGTELIFHGSGGKAPLGLAEVQLELLTPDGRVNLARRVYRDGTGEQDLNGRAVRARDVQGALRGTGLGPGGLAVIGQGEVSGVVQAEGRTLLGYVQEAAGLSRAVTARQETEARLREADTHLDQLRLILQEREAAAARLERAAREAREHRALSARVLTLDDALKRERQAALHREITQAAAEAAGLEARSAALGAEVQAAAAAVEAAREHAQEARARREAFRGALDALTAARDAHAQAGRYRAHLNAEQDTLTAELAALPTQMPAQAAPDLGALDAALHAARADAERAETRARTLDAGLSRARTQAARAAEAHARADASRETLRAELDRAEGNLDQALDALTAAGQTLEHARAAREHAETQYATLAAGREAATQHERHLTAELARVNASVAPLRRERERLEAALNSYARYGEGARNALRLNHPGIVGSVADLLTVPAEYEVAVGAALGRRLEQVVVARADDAREIIEELRRTGGRATFLPLDLIRPRARRDAALLREDGVIGNLADLCPTDPPLVGESILADTLIVRDLRAANRIARTHAQRPRLVTLDGELVEPGGAITGGRLRDAGTGVLADQRRFQDLDAELEDADRTAARLNAELKKVQATLAGSAEGHDGLLGAREAAAREERSAERRVTELDAQVRSLTTHRDRLRDRLGPDETPPAGPLLEGVDVTALEAELAAARHSAETHRAEERAAAERLALARELDAVWKAYRTARARAAELRARLDANAQAAATQDAHLHAAAAEVQRREAELGTLDENEYPRAEYAREQAAQTYASLIGTQNKTRARLDELRVLIARREGSLEDVPPGCTPPGTPREWTQELARARSTLDAFGPINARAETDHAEELAALQAQQAELNDAQGAADELRTHLTELETAETSATRAAFTRVNTAFREYSTELLGGSGDLEEETADTGRLTGLRLAVQPRGKRTRSMTLLSAGERTMAGLAFLFALNHAGGEGGAGGLPLAVLDEVDAPLDEANIRRFTAFLKRFSERGAQFLLVTHQKATMEVAQALWGVTTDQTGASRVLSIRQEGEPA</sequence>
<feature type="compositionally biased region" description="Basic and acidic residues" evidence="7">
    <location>
        <begin position="679"/>
        <end position="693"/>
    </location>
</feature>
<dbReference type="GO" id="GO:0003677">
    <property type="term" value="F:DNA binding"/>
    <property type="evidence" value="ECO:0007669"/>
    <property type="project" value="UniProtKB-UniRule"/>
</dbReference>
<keyword evidence="5 6" id="KW-0238">DNA-binding</keyword>
<dbReference type="InterPro" id="IPR003395">
    <property type="entry name" value="RecF/RecN/SMC_N"/>
</dbReference>
<dbReference type="GO" id="GO:0007062">
    <property type="term" value="P:sister chromatid cohesion"/>
    <property type="evidence" value="ECO:0007669"/>
    <property type="project" value="InterPro"/>
</dbReference>
<evidence type="ECO:0000256" key="4">
    <source>
        <dbReference type="ARBA" id="ARBA00023054"/>
    </source>
</evidence>
<keyword evidence="1 6" id="KW-0963">Cytoplasm</keyword>
<dbReference type="InterPro" id="IPR027417">
    <property type="entry name" value="P-loop_NTPase"/>
</dbReference>
<evidence type="ECO:0000256" key="6">
    <source>
        <dbReference type="HAMAP-Rule" id="MF_01894"/>
    </source>
</evidence>
<dbReference type="PIRSF" id="PIRSF005719">
    <property type="entry name" value="SMC"/>
    <property type="match status" value="1"/>
</dbReference>
<keyword evidence="2 6" id="KW-0547">Nucleotide-binding</keyword>
<keyword evidence="10" id="KW-1185">Reference proteome</keyword>
<comment type="subunit">
    <text evidence="6">Homodimer.</text>
</comment>
<feature type="coiled-coil region" evidence="6">
    <location>
        <begin position="370"/>
        <end position="397"/>
    </location>
</feature>